<evidence type="ECO:0008006" key="4">
    <source>
        <dbReference type="Google" id="ProtNLM"/>
    </source>
</evidence>
<dbReference type="RefSeq" id="WP_137263063.1">
    <property type="nucleotide sequence ID" value="NZ_SZQL01000015.1"/>
</dbReference>
<name>A0A4U3KV39_9BACT</name>
<evidence type="ECO:0000313" key="2">
    <source>
        <dbReference type="EMBL" id="TKK66331.1"/>
    </source>
</evidence>
<proteinExistence type="predicted"/>
<keyword evidence="3" id="KW-1185">Reference proteome</keyword>
<dbReference type="Proteomes" id="UP000305848">
    <property type="component" value="Unassembled WGS sequence"/>
</dbReference>
<sequence>MNEKNYEYLKEQLKNTGFGDTFNADLANKISQGAPEFQLAQKKTFGKDDVIATLHFKKGADSEMYFFNRYDLQLLNDKQEIRARQMFYINKGSSITLKEGYNLLEGRAVHKTLTNKQDEKYGAWLQLDFKSTTQNGNYEMKQYHQNFGYDLEKVLAKYPIKELADEQSKQQLIRSLERGNLQAAAFEIAGKEEKLFITPNVAFKTLSAYNHAGQRVSLKDLFQNQEQSVKQEQKSEQTQKETKAMKQEGDKTLKKPKRQRNVQK</sequence>
<evidence type="ECO:0000313" key="3">
    <source>
        <dbReference type="Proteomes" id="UP000305848"/>
    </source>
</evidence>
<feature type="compositionally biased region" description="Basic and acidic residues" evidence="1">
    <location>
        <begin position="229"/>
        <end position="253"/>
    </location>
</feature>
<protein>
    <recommendedName>
        <fullName evidence="4">DUF3945 domain-containing protein</fullName>
    </recommendedName>
</protein>
<gene>
    <name evidence="2" type="ORF">FC093_17260</name>
</gene>
<dbReference type="AlphaFoldDB" id="A0A4U3KV39"/>
<dbReference type="EMBL" id="SZQL01000015">
    <property type="protein sequence ID" value="TKK66331.1"/>
    <property type="molecule type" value="Genomic_DNA"/>
</dbReference>
<evidence type="ECO:0000256" key="1">
    <source>
        <dbReference type="SAM" id="MobiDB-lite"/>
    </source>
</evidence>
<dbReference type="OrthoDB" id="6372253at2"/>
<reference evidence="2 3" key="1">
    <citation type="submission" date="2019-05" db="EMBL/GenBank/DDBJ databases">
        <title>Panacibacter sp. strain 17mud1-8 Genome sequencing and assembly.</title>
        <authorList>
            <person name="Chhetri G."/>
        </authorList>
    </citation>
    <scope>NUCLEOTIDE SEQUENCE [LARGE SCALE GENOMIC DNA]</scope>
    <source>
        <strain evidence="2 3">17mud1-8</strain>
    </source>
</reference>
<comment type="caution">
    <text evidence="2">The sequence shown here is derived from an EMBL/GenBank/DDBJ whole genome shotgun (WGS) entry which is preliminary data.</text>
</comment>
<organism evidence="2 3">
    <name type="scientific">Ilyomonas limi</name>
    <dbReference type="NCBI Taxonomy" id="2575867"/>
    <lineage>
        <taxon>Bacteria</taxon>
        <taxon>Pseudomonadati</taxon>
        <taxon>Bacteroidota</taxon>
        <taxon>Chitinophagia</taxon>
        <taxon>Chitinophagales</taxon>
        <taxon>Chitinophagaceae</taxon>
        <taxon>Ilyomonas</taxon>
    </lineage>
</organism>
<feature type="region of interest" description="Disordered" evidence="1">
    <location>
        <begin position="226"/>
        <end position="264"/>
    </location>
</feature>
<accession>A0A4U3KV39</accession>
<feature type="compositionally biased region" description="Basic residues" evidence="1">
    <location>
        <begin position="254"/>
        <end position="264"/>
    </location>
</feature>